<dbReference type="InterPro" id="IPR001055">
    <property type="entry name" value="Adrenodoxin-like"/>
</dbReference>
<dbReference type="PANTHER" id="PTHR23426:SF65">
    <property type="entry name" value="FERREDOXIN-2, MITOCHONDRIAL"/>
    <property type="match status" value="1"/>
</dbReference>
<feature type="region of interest" description="Disordered" evidence="7">
    <location>
        <begin position="43"/>
        <end position="64"/>
    </location>
</feature>
<reference evidence="9 10" key="1">
    <citation type="submission" date="2019-02" db="EMBL/GenBank/DDBJ databases">
        <title>Genome sequencing of the rare red list fungi Bondarzewia mesenterica.</title>
        <authorList>
            <person name="Buettner E."/>
            <person name="Kellner H."/>
        </authorList>
    </citation>
    <scope>NUCLEOTIDE SEQUENCE [LARGE SCALE GENOMIC DNA]</scope>
    <source>
        <strain evidence="9 10">DSM 108281</strain>
    </source>
</reference>
<dbReference type="PRINTS" id="PR00355">
    <property type="entry name" value="ADRENODOXIN"/>
</dbReference>
<keyword evidence="2" id="KW-0001">2Fe-2S</keyword>
<comment type="cofactor">
    <cofactor evidence="6">
        <name>[2Fe-2S] cluster</name>
        <dbReference type="ChEBI" id="CHEBI:190135"/>
    </cofactor>
</comment>
<dbReference type="GO" id="GO:0005739">
    <property type="term" value="C:mitochondrion"/>
    <property type="evidence" value="ECO:0007669"/>
    <property type="project" value="TreeGrafter"/>
</dbReference>
<dbReference type="AlphaFoldDB" id="A0A4S4M050"/>
<dbReference type="CDD" id="cd00207">
    <property type="entry name" value="fer2"/>
    <property type="match status" value="1"/>
</dbReference>
<dbReference type="GO" id="GO:0140647">
    <property type="term" value="P:P450-containing electron transport chain"/>
    <property type="evidence" value="ECO:0007669"/>
    <property type="project" value="InterPro"/>
</dbReference>
<evidence type="ECO:0000256" key="7">
    <source>
        <dbReference type="SAM" id="MobiDB-lite"/>
    </source>
</evidence>
<protein>
    <recommendedName>
        <fullName evidence="8">2Fe-2S ferredoxin-type domain-containing protein</fullName>
    </recommendedName>
</protein>
<sequence length="177" mass="19273">MSMISRLTWKSIVFRVSNRACAQTIQYSQPLVGKQQARRLHATSAGSASVIDSHHQTQPEQDSATGGSIMAYFQNLNGEQLATVRAEEGENILDLAHKNGIELEGSCEGKVACSTCHVVLSSDDYGKLTPPRDDENDMLDMAHGLTETLGCQVQVVRDVEGLTITVPNTFGLRKKVL</sequence>
<dbReference type="Proteomes" id="UP000310158">
    <property type="component" value="Unassembled WGS sequence"/>
</dbReference>
<dbReference type="GO" id="GO:0046872">
    <property type="term" value="F:metal ion binding"/>
    <property type="evidence" value="ECO:0007669"/>
    <property type="project" value="UniProtKB-KW"/>
</dbReference>
<evidence type="ECO:0000256" key="4">
    <source>
        <dbReference type="ARBA" id="ARBA00023004"/>
    </source>
</evidence>
<dbReference type="PANTHER" id="PTHR23426">
    <property type="entry name" value="FERREDOXIN/ADRENODOXIN"/>
    <property type="match status" value="1"/>
</dbReference>
<evidence type="ECO:0000313" key="10">
    <source>
        <dbReference type="Proteomes" id="UP000310158"/>
    </source>
</evidence>
<evidence type="ECO:0000313" key="9">
    <source>
        <dbReference type="EMBL" id="THH18165.1"/>
    </source>
</evidence>
<dbReference type="PROSITE" id="PS51085">
    <property type="entry name" value="2FE2S_FER_2"/>
    <property type="match status" value="1"/>
</dbReference>
<dbReference type="InterPro" id="IPR001041">
    <property type="entry name" value="2Fe-2S_ferredoxin-type"/>
</dbReference>
<dbReference type="OrthoDB" id="268593at2759"/>
<evidence type="ECO:0000256" key="2">
    <source>
        <dbReference type="ARBA" id="ARBA00022714"/>
    </source>
</evidence>
<organism evidence="9 10">
    <name type="scientific">Bondarzewia mesenterica</name>
    <dbReference type="NCBI Taxonomy" id="1095465"/>
    <lineage>
        <taxon>Eukaryota</taxon>
        <taxon>Fungi</taxon>
        <taxon>Dikarya</taxon>
        <taxon>Basidiomycota</taxon>
        <taxon>Agaricomycotina</taxon>
        <taxon>Agaricomycetes</taxon>
        <taxon>Russulales</taxon>
        <taxon>Bondarzewiaceae</taxon>
        <taxon>Bondarzewia</taxon>
    </lineage>
</organism>
<keyword evidence="5" id="KW-0411">Iron-sulfur</keyword>
<gene>
    <name evidence="9" type="ORF">EW146_g2775</name>
</gene>
<dbReference type="InterPro" id="IPR036010">
    <property type="entry name" value="2Fe-2S_ferredoxin-like_sf"/>
</dbReference>
<evidence type="ECO:0000256" key="1">
    <source>
        <dbReference type="ARBA" id="ARBA00010914"/>
    </source>
</evidence>
<proteinExistence type="inferred from homology"/>
<dbReference type="EMBL" id="SGPL01000084">
    <property type="protein sequence ID" value="THH18165.1"/>
    <property type="molecule type" value="Genomic_DNA"/>
</dbReference>
<name>A0A4S4M050_9AGAM</name>
<dbReference type="SUPFAM" id="SSF54292">
    <property type="entry name" value="2Fe-2S ferredoxin-like"/>
    <property type="match status" value="1"/>
</dbReference>
<keyword evidence="10" id="KW-1185">Reference proteome</keyword>
<dbReference type="GO" id="GO:0051537">
    <property type="term" value="F:2 iron, 2 sulfur cluster binding"/>
    <property type="evidence" value="ECO:0007669"/>
    <property type="project" value="UniProtKB-KW"/>
</dbReference>
<keyword evidence="3" id="KW-0479">Metal-binding</keyword>
<evidence type="ECO:0000256" key="5">
    <source>
        <dbReference type="ARBA" id="ARBA00023014"/>
    </source>
</evidence>
<keyword evidence="4" id="KW-0408">Iron</keyword>
<dbReference type="GO" id="GO:0009055">
    <property type="term" value="F:electron transfer activity"/>
    <property type="evidence" value="ECO:0007669"/>
    <property type="project" value="TreeGrafter"/>
</dbReference>
<evidence type="ECO:0000259" key="8">
    <source>
        <dbReference type="PROSITE" id="PS51085"/>
    </source>
</evidence>
<evidence type="ECO:0000256" key="6">
    <source>
        <dbReference type="ARBA" id="ARBA00034078"/>
    </source>
</evidence>
<comment type="caution">
    <text evidence="9">The sequence shown here is derived from an EMBL/GenBank/DDBJ whole genome shotgun (WGS) entry which is preliminary data.</text>
</comment>
<accession>A0A4S4M050</accession>
<evidence type="ECO:0000256" key="3">
    <source>
        <dbReference type="ARBA" id="ARBA00022723"/>
    </source>
</evidence>
<dbReference type="Pfam" id="PF00111">
    <property type="entry name" value="Fer2"/>
    <property type="match status" value="1"/>
</dbReference>
<comment type="similarity">
    <text evidence="1">Belongs to the adrenodoxin/putidaredoxin family.</text>
</comment>
<dbReference type="Gene3D" id="3.10.20.30">
    <property type="match status" value="1"/>
</dbReference>
<feature type="domain" description="2Fe-2S ferredoxin-type" evidence="8">
    <location>
        <begin position="67"/>
        <end position="170"/>
    </location>
</feature>
<dbReference type="InterPro" id="IPR012675">
    <property type="entry name" value="Beta-grasp_dom_sf"/>
</dbReference>